<comment type="catalytic activity">
    <reaction evidence="7">
        <text>UDP-N-acetyl-alpha-D-muramoyl-L-alanyl-D-glutamate + meso-2,6-diaminopimelate + ATP = UDP-N-acetyl-alpha-D-muramoyl-L-alanyl-gamma-D-glutamyl-meso-2,6-diaminopimelate + ADP + phosphate + H(+)</text>
        <dbReference type="Rhea" id="RHEA:23676"/>
        <dbReference type="ChEBI" id="CHEBI:15378"/>
        <dbReference type="ChEBI" id="CHEBI:30616"/>
        <dbReference type="ChEBI" id="CHEBI:43474"/>
        <dbReference type="ChEBI" id="CHEBI:57791"/>
        <dbReference type="ChEBI" id="CHEBI:83900"/>
        <dbReference type="ChEBI" id="CHEBI:83905"/>
        <dbReference type="ChEBI" id="CHEBI:456216"/>
        <dbReference type="EC" id="6.3.2.13"/>
    </reaction>
</comment>
<dbReference type="InterPro" id="IPR004101">
    <property type="entry name" value="Mur_ligase_C"/>
</dbReference>
<dbReference type="RefSeq" id="WP_073001281.1">
    <property type="nucleotide sequence ID" value="NZ_FQUM01000004.1"/>
</dbReference>
<dbReference type="GO" id="GO:0051301">
    <property type="term" value="P:cell division"/>
    <property type="evidence" value="ECO:0007669"/>
    <property type="project" value="UniProtKB-KW"/>
</dbReference>
<keyword evidence="5 7" id="KW-0131">Cell cycle</keyword>
<dbReference type="HAMAP" id="MF_00208">
    <property type="entry name" value="MurE"/>
    <property type="match status" value="1"/>
</dbReference>
<feature type="binding site" evidence="7">
    <location>
        <begin position="111"/>
        <end position="117"/>
    </location>
    <ligand>
        <name>ATP</name>
        <dbReference type="ChEBI" id="CHEBI:30616"/>
    </ligand>
</feature>
<feature type="binding site" evidence="7">
    <location>
        <position position="378"/>
    </location>
    <ligand>
        <name>meso-2,6-diaminopimelate</name>
        <dbReference type="ChEBI" id="CHEBI:57791"/>
    </ligand>
</feature>
<dbReference type="AlphaFoldDB" id="A0A1M5AA90"/>
<dbReference type="InterPro" id="IPR036565">
    <property type="entry name" value="Mur-like_cat_sf"/>
</dbReference>
<dbReference type="GO" id="GO:0009252">
    <property type="term" value="P:peptidoglycan biosynthetic process"/>
    <property type="evidence" value="ECO:0007669"/>
    <property type="project" value="UniProtKB-UniRule"/>
</dbReference>
<comment type="function">
    <text evidence="7">Catalyzes the addition of meso-diaminopimelic acid to the nucleotide precursor UDP-N-acetylmuramoyl-L-alanyl-D-glutamate (UMAG) in the biosynthesis of bacterial cell-wall peptidoglycan.</text>
</comment>
<feature type="domain" description="Mur ligase C-terminal" evidence="10">
    <location>
        <begin position="327"/>
        <end position="457"/>
    </location>
</feature>
<keyword evidence="3 7" id="KW-0133">Cell shape</keyword>
<dbReference type="GO" id="GO:0000287">
    <property type="term" value="F:magnesium ion binding"/>
    <property type="evidence" value="ECO:0007669"/>
    <property type="project" value="UniProtKB-UniRule"/>
</dbReference>
<keyword evidence="6 7" id="KW-0961">Cell wall biogenesis/degradation</keyword>
<dbReference type="Proteomes" id="UP000184164">
    <property type="component" value="Unassembled WGS sequence"/>
</dbReference>
<keyword evidence="7" id="KW-0067">ATP-binding</keyword>
<dbReference type="InterPro" id="IPR005761">
    <property type="entry name" value="UDP-N-AcMur-Glu-dNH2Pim_ligase"/>
</dbReference>
<feature type="modified residue" description="N6-carboxylysine" evidence="7">
    <location>
        <position position="220"/>
    </location>
</feature>
<gene>
    <name evidence="7" type="primary">murE</name>
    <name evidence="12" type="ORF">SAMN05444274_104248</name>
</gene>
<dbReference type="SUPFAM" id="SSF53623">
    <property type="entry name" value="MurD-like peptide ligases, catalytic domain"/>
    <property type="match status" value="1"/>
</dbReference>
<evidence type="ECO:0000256" key="5">
    <source>
        <dbReference type="ARBA" id="ARBA00023306"/>
    </source>
</evidence>
<dbReference type="Gene3D" id="3.40.1390.10">
    <property type="entry name" value="MurE/MurF, N-terminal domain"/>
    <property type="match status" value="1"/>
</dbReference>
<evidence type="ECO:0000313" key="12">
    <source>
        <dbReference type="EMBL" id="SHF27084.1"/>
    </source>
</evidence>
<dbReference type="PANTHER" id="PTHR23135">
    <property type="entry name" value="MUR LIGASE FAMILY MEMBER"/>
    <property type="match status" value="1"/>
</dbReference>
<keyword evidence="7" id="KW-0963">Cytoplasm</keyword>
<dbReference type="GO" id="GO:0008765">
    <property type="term" value="F:UDP-N-acetylmuramoylalanyl-D-glutamate-2,6-diaminopimelate ligase activity"/>
    <property type="evidence" value="ECO:0007669"/>
    <property type="project" value="UniProtKB-UniRule"/>
</dbReference>
<dbReference type="Pfam" id="PF02875">
    <property type="entry name" value="Mur_ligase_C"/>
    <property type="match status" value="1"/>
</dbReference>
<feature type="binding site" evidence="7">
    <location>
        <begin position="153"/>
        <end position="154"/>
    </location>
    <ligand>
        <name>UDP-N-acetyl-alpha-D-muramoyl-L-alanyl-D-glutamate</name>
        <dbReference type="ChEBI" id="CHEBI:83900"/>
    </ligand>
</feature>
<dbReference type="OrthoDB" id="9800958at2"/>
<comment type="pathway">
    <text evidence="7 8">Cell wall biogenesis; peptidoglycan biosynthesis.</text>
</comment>
<dbReference type="GO" id="GO:0071555">
    <property type="term" value="P:cell wall organization"/>
    <property type="evidence" value="ECO:0007669"/>
    <property type="project" value="UniProtKB-KW"/>
</dbReference>
<evidence type="ECO:0000259" key="9">
    <source>
        <dbReference type="Pfam" id="PF01225"/>
    </source>
</evidence>
<dbReference type="EMBL" id="FQUM01000004">
    <property type="protein sequence ID" value="SHF27084.1"/>
    <property type="molecule type" value="Genomic_DNA"/>
</dbReference>
<reference evidence="13" key="1">
    <citation type="submission" date="2016-11" db="EMBL/GenBank/DDBJ databases">
        <authorList>
            <person name="Varghese N."/>
            <person name="Submissions S."/>
        </authorList>
    </citation>
    <scope>NUCLEOTIDE SEQUENCE [LARGE SCALE GENOMIC DNA]</scope>
    <source>
        <strain evidence="13">DSM 26910</strain>
    </source>
</reference>
<dbReference type="InterPro" id="IPR013221">
    <property type="entry name" value="Mur_ligase_cen"/>
</dbReference>
<sequence length="485" mass="53153">MNLELLLKNIDCLEVKGEPSQKITSVEFDSRKVAPGAVFIAQRGLHADGHRFIPAAIKSGAVAVVCEEYPVPEPSGVALVKVENGMKAVGQIASAFYGFPSRKMKVVGVTGTNGKTSIATLLFRLFRELGYNVGLISTISYRINEIEETASQTTPDALKIQQLMAKMADAGCEFCFMEVSSHAAHQHRIAGIEFAGGIFTNITHDHLDYHKTFAEYIKAKQLFFNALSESAFALTNIDDKNGLIMVQNSKARKITYSNRAMADFRCKVLETHFNGMLLSIEGKEVWTRFVGNFNASNLLAVYAAAVNLGQDSGEVLTRISNLEPVKGRFQTIRSEDGKMAIVDYAHTPDALKNVLKAIDGIRTGNEQVITVVGAGGDRDKTKRPEMAQEAILGSDKVVLTSDNPRTEDPAQIVKDMEAGVEPQWKNKVVSIVNRHEAIKTAVLLSRPGDIILIAGKGHENYQDVNGVKHHFDDVEEVKKCFGIED</sequence>
<evidence type="ECO:0000256" key="4">
    <source>
        <dbReference type="ARBA" id="ARBA00022984"/>
    </source>
</evidence>
<dbReference type="InterPro" id="IPR035911">
    <property type="entry name" value="MurE/MurF_N"/>
</dbReference>
<comment type="similarity">
    <text evidence="1 7">Belongs to the MurCDEF family. MurE subfamily.</text>
</comment>
<feature type="short sequence motif" description="Meso-diaminopimelate recognition motif" evidence="7">
    <location>
        <begin position="402"/>
        <end position="405"/>
    </location>
</feature>
<feature type="binding site" evidence="7">
    <location>
        <position position="30"/>
    </location>
    <ligand>
        <name>UDP-N-acetyl-alpha-D-muramoyl-L-alanyl-D-glutamate</name>
        <dbReference type="ChEBI" id="CHEBI:83900"/>
    </ligand>
</feature>
<evidence type="ECO:0000256" key="7">
    <source>
        <dbReference type="HAMAP-Rule" id="MF_00208"/>
    </source>
</evidence>
<keyword evidence="2 7" id="KW-0132">Cell division</keyword>
<accession>A0A1M5AA90</accession>
<comment type="caution">
    <text evidence="7">Lacks conserved residue(s) required for the propagation of feature annotation.</text>
</comment>
<dbReference type="EC" id="6.3.2.13" evidence="7"/>
<evidence type="ECO:0000256" key="1">
    <source>
        <dbReference type="ARBA" id="ARBA00005898"/>
    </source>
</evidence>
<dbReference type="NCBIfam" id="TIGR01085">
    <property type="entry name" value="murE"/>
    <property type="match status" value="1"/>
</dbReference>
<evidence type="ECO:0000259" key="10">
    <source>
        <dbReference type="Pfam" id="PF02875"/>
    </source>
</evidence>
<feature type="binding site" evidence="7">
    <location>
        <position position="188"/>
    </location>
    <ligand>
        <name>UDP-N-acetyl-alpha-D-muramoyl-L-alanyl-D-glutamate</name>
        <dbReference type="ChEBI" id="CHEBI:83900"/>
    </ligand>
</feature>
<feature type="domain" description="Mur ligase N-terminal catalytic" evidence="9">
    <location>
        <begin position="22"/>
        <end position="97"/>
    </location>
</feature>
<evidence type="ECO:0000256" key="2">
    <source>
        <dbReference type="ARBA" id="ARBA00022618"/>
    </source>
</evidence>
<keyword evidence="7" id="KW-0547">Nucleotide-binding</keyword>
<keyword evidence="4 7" id="KW-0573">Peptidoglycan synthesis</keyword>
<dbReference type="PANTHER" id="PTHR23135:SF4">
    <property type="entry name" value="UDP-N-ACETYLMURAMOYL-L-ALANYL-D-GLUTAMATE--2,6-DIAMINOPIMELATE LIGASE MURE HOMOLOG, CHLOROPLASTIC"/>
    <property type="match status" value="1"/>
</dbReference>
<evidence type="ECO:0000256" key="6">
    <source>
        <dbReference type="ARBA" id="ARBA00023316"/>
    </source>
</evidence>
<feature type="binding site" evidence="7">
    <location>
        <position position="180"/>
    </location>
    <ligand>
        <name>UDP-N-acetyl-alpha-D-muramoyl-L-alanyl-D-glutamate</name>
        <dbReference type="ChEBI" id="CHEBI:83900"/>
    </ligand>
</feature>
<comment type="cofactor">
    <cofactor evidence="7">
        <name>Mg(2+)</name>
        <dbReference type="ChEBI" id="CHEBI:18420"/>
    </cofactor>
</comment>
<dbReference type="Gene3D" id="3.40.1190.10">
    <property type="entry name" value="Mur-like, catalytic domain"/>
    <property type="match status" value="1"/>
</dbReference>
<dbReference type="UniPathway" id="UPA00219"/>
<name>A0A1M5AA90_9BACT</name>
<dbReference type="GO" id="GO:0008360">
    <property type="term" value="P:regulation of cell shape"/>
    <property type="evidence" value="ECO:0007669"/>
    <property type="project" value="UniProtKB-KW"/>
</dbReference>
<keyword evidence="7" id="KW-0460">Magnesium</keyword>
<evidence type="ECO:0000256" key="8">
    <source>
        <dbReference type="RuleBase" id="RU004135"/>
    </source>
</evidence>
<dbReference type="Pfam" id="PF08245">
    <property type="entry name" value="Mur_ligase_M"/>
    <property type="match status" value="1"/>
</dbReference>
<dbReference type="GO" id="GO:0005524">
    <property type="term" value="F:ATP binding"/>
    <property type="evidence" value="ECO:0007669"/>
    <property type="project" value="UniProtKB-UniRule"/>
</dbReference>
<comment type="PTM">
    <text evidence="7">Carboxylation is probably crucial for Mg(2+) binding and, consequently, for the gamma-phosphate positioning of ATP.</text>
</comment>
<feature type="binding site" evidence="7">
    <location>
        <position position="152"/>
    </location>
    <ligand>
        <name>UDP-N-acetyl-alpha-D-muramoyl-L-alanyl-D-glutamate</name>
        <dbReference type="ChEBI" id="CHEBI:83900"/>
    </ligand>
</feature>
<dbReference type="NCBIfam" id="NF001126">
    <property type="entry name" value="PRK00139.1-4"/>
    <property type="match status" value="1"/>
</dbReference>
<organism evidence="12 13">
    <name type="scientific">Mariniphaga anaerophila</name>
    <dbReference type="NCBI Taxonomy" id="1484053"/>
    <lineage>
        <taxon>Bacteria</taxon>
        <taxon>Pseudomonadati</taxon>
        <taxon>Bacteroidota</taxon>
        <taxon>Bacteroidia</taxon>
        <taxon>Marinilabiliales</taxon>
        <taxon>Prolixibacteraceae</taxon>
        <taxon>Mariniphaga</taxon>
    </lineage>
</organism>
<dbReference type="SUPFAM" id="SSF63418">
    <property type="entry name" value="MurE/MurF N-terminal domain"/>
    <property type="match status" value="1"/>
</dbReference>
<dbReference type="Gene3D" id="3.90.190.20">
    <property type="entry name" value="Mur ligase, C-terminal domain"/>
    <property type="match status" value="1"/>
</dbReference>
<dbReference type="InterPro" id="IPR000713">
    <property type="entry name" value="Mur_ligase_N"/>
</dbReference>
<protein>
    <recommendedName>
        <fullName evidence="7">UDP-N-acetylmuramoyl-L-alanyl-D-glutamate--2,6-diaminopimelate ligase</fullName>
        <ecNumber evidence="7">6.3.2.13</ecNumber>
    </recommendedName>
    <alternativeName>
        <fullName evidence="7">Meso-A2pm-adding enzyme</fullName>
    </alternativeName>
    <alternativeName>
        <fullName evidence="7">Meso-diaminopimelate-adding enzyme</fullName>
    </alternativeName>
    <alternativeName>
        <fullName evidence="7">UDP-MurNAc-L-Ala-D-Glu:meso-diaminopimelate ligase</fullName>
    </alternativeName>
    <alternativeName>
        <fullName evidence="7">UDP-MurNAc-tripeptide synthetase</fullName>
    </alternativeName>
    <alternativeName>
        <fullName evidence="7">UDP-N-acetylmuramyl-tripeptide synthetase</fullName>
    </alternativeName>
</protein>
<dbReference type="InterPro" id="IPR036615">
    <property type="entry name" value="Mur_ligase_C_dom_sf"/>
</dbReference>
<proteinExistence type="inferred from homology"/>
<feature type="binding site" evidence="7">
    <location>
        <position position="459"/>
    </location>
    <ligand>
        <name>meso-2,6-diaminopimelate</name>
        <dbReference type="ChEBI" id="CHEBI:57791"/>
    </ligand>
</feature>
<evidence type="ECO:0000256" key="3">
    <source>
        <dbReference type="ARBA" id="ARBA00022960"/>
    </source>
</evidence>
<feature type="binding site" evidence="7">
    <location>
        <begin position="402"/>
        <end position="405"/>
    </location>
    <ligand>
        <name>meso-2,6-diaminopimelate</name>
        <dbReference type="ChEBI" id="CHEBI:57791"/>
    </ligand>
</feature>
<evidence type="ECO:0000313" key="13">
    <source>
        <dbReference type="Proteomes" id="UP000184164"/>
    </source>
</evidence>
<feature type="binding site" evidence="7">
    <location>
        <position position="186"/>
    </location>
    <ligand>
        <name>UDP-N-acetyl-alpha-D-muramoyl-L-alanyl-D-glutamate</name>
        <dbReference type="ChEBI" id="CHEBI:83900"/>
    </ligand>
</feature>
<dbReference type="STRING" id="1484053.SAMN05444274_104248"/>
<keyword evidence="7 12" id="KW-0436">Ligase</keyword>
<feature type="binding site" evidence="7">
    <location>
        <position position="455"/>
    </location>
    <ligand>
        <name>meso-2,6-diaminopimelate</name>
        <dbReference type="ChEBI" id="CHEBI:57791"/>
    </ligand>
</feature>
<dbReference type="GO" id="GO:0005737">
    <property type="term" value="C:cytoplasm"/>
    <property type="evidence" value="ECO:0007669"/>
    <property type="project" value="UniProtKB-SubCell"/>
</dbReference>
<dbReference type="SUPFAM" id="SSF53244">
    <property type="entry name" value="MurD-like peptide ligases, peptide-binding domain"/>
    <property type="match status" value="1"/>
</dbReference>
<evidence type="ECO:0000259" key="11">
    <source>
        <dbReference type="Pfam" id="PF08245"/>
    </source>
</evidence>
<dbReference type="Pfam" id="PF01225">
    <property type="entry name" value="Mur_ligase"/>
    <property type="match status" value="1"/>
</dbReference>
<keyword evidence="13" id="KW-1185">Reference proteome</keyword>
<feature type="domain" description="Mur ligase central" evidence="11">
    <location>
        <begin position="109"/>
        <end position="305"/>
    </location>
</feature>
<comment type="subcellular location">
    <subcellularLocation>
        <location evidence="7 8">Cytoplasm</location>
    </subcellularLocation>
</comment>